<reference evidence="2" key="1">
    <citation type="submission" date="2012-01" db="EMBL/GenBank/DDBJ databases">
        <title>The Genome Sequence of Treponema denticola OTK.</title>
        <authorList>
            <consortium name="The Broad Institute Genome Sequencing Platform"/>
            <person name="Earl A."/>
            <person name="Ward D."/>
            <person name="Feldgarden M."/>
            <person name="Gevers D."/>
            <person name="Blanton J.M."/>
            <person name="Fenno C.J."/>
            <person name="Baranova O.V."/>
            <person name="Mathney J."/>
            <person name="Dewhirst F.E."/>
            <person name="Izard J."/>
            <person name="Young S.K."/>
            <person name="Zeng Q."/>
            <person name="Gargeya S."/>
            <person name="Fitzgerald M."/>
            <person name="Haas B."/>
            <person name="Abouelleil A."/>
            <person name="Alvarado L."/>
            <person name="Arachchi H.M."/>
            <person name="Berlin A."/>
            <person name="Chapman S.B."/>
            <person name="Gearin G."/>
            <person name="Goldberg J."/>
            <person name="Griggs A."/>
            <person name="Gujja S."/>
            <person name="Hansen M."/>
            <person name="Heiman D."/>
            <person name="Howarth C."/>
            <person name="Larimer J."/>
            <person name="Lui A."/>
            <person name="MacDonald P.J.P."/>
            <person name="McCowen C."/>
            <person name="Montmayeur A."/>
            <person name="Murphy C."/>
            <person name="Neiman D."/>
            <person name="Pearson M."/>
            <person name="Priest M."/>
            <person name="Roberts A."/>
            <person name="Saif S."/>
            <person name="Shea T."/>
            <person name="Sisk P."/>
            <person name="Stolte C."/>
            <person name="Sykes S."/>
            <person name="Wortman J."/>
            <person name="Nusbaum C."/>
            <person name="Birren B."/>
        </authorList>
    </citation>
    <scope>NUCLEOTIDE SEQUENCE [LARGE SCALE GENOMIC DNA]</scope>
    <source>
        <strain evidence="2">OTK</strain>
    </source>
</reference>
<dbReference type="Proteomes" id="UP000011701">
    <property type="component" value="Chromosome"/>
</dbReference>
<dbReference type="RefSeq" id="WP_002692629.1">
    <property type="nucleotide sequence ID" value="NZ_CM001797.1"/>
</dbReference>
<protein>
    <recommendedName>
        <fullName evidence="1">Endonuclease/exonuclease/phosphatase domain-containing protein</fullName>
    </recommendedName>
</protein>
<dbReference type="AlphaFoldDB" id="A0A0F6MM29"/>
<gene>
    <name evidence="2" type="ORF">HMPREF9723_01728</name>
</gene>
<dbReference type="SUPFAM" id="SSF56219">
    <property type="entry name" value="DNase I-like"/>
    <property type="match status" value="1"/>
</dbReference>
<dbReference type="PATRIC" id="fig|999434.4.peg.1793"/>
<dbReference type="GO" id="GO:0003824">
    <property type="term" value="F:catalytic activity"/>
    <property type="evidence" value="ECO:0007669"/>
    <property type="project" value="InterPro"/>
</dbReference>
<evidence type="ECO:0000313" key="2">
    <source>
        <dbReference type="EMBL" id="EMB20268.1"/>
    </source>
</evidence>
<comment type="caution">
    <text evidence="2">The sequence shown here is derived from an EMBL/GenBank/DDBJ whole genome shotgun (WGS) entry which is preliminary data.</text>
</comment>
<evidence type="ECO:0000259" key="1">
    <source>
        <dbReference type="Pfam" id="PF03372"/>
    </source>
</evidence>
<dbReference type="Gene3D" id="3.60.10.10">
    <property type="entry name" value="Endonuclease/exonuclease/phosphatase"/>
    <property type="match status" value="1"/>
</dbReference>
<accession>A0A0F6MM29</accession>
<sequence length="361" mass="41121">MRARRLFLFLPLTVLAILLLLTAAFFLFVTIAEYRPKAVEKADINVNAKKMILQTDEVLKVLNWNIGYCGLDAQNDFFYDGGKNVTARSKEAVLDNLEKVKALLKKEDCGFNLLQEIDVKSRRSFYVNQKKTLSDFFADYDSVFAANYDAVIVPAPVLNPLGRVKSGVFTLSKYGIQKAERLQLPGTFSWPLKTVNLKRCLLVSEIKTDVPNKNLYIINLHLSAYDADGVLRKQEMEFLQNLALKLYNEGHWVIAGGDWNSLFPGVEKNRFIPYTTSDEFLEWIEYLPADFIGKEWKWGFDSSTPTVRLLEKPYVKGENYTTIIDGFICSPNVEIIGVKTGDLNFEVSDHHPVIAEFTLMK</sequence>
<name>A0A0F6MM29_TREDN</name>
<organism evidence="2">
    <name type="scientific">Treponema denticola OTK</name>
    <dbReference type="NCBI Taxonomy" id="999434"/>
    <lineage>
        <taxon>Bacteria</taxon>
        <taxon>Pseudomonadati</taxon>
        <taxon>Spirochaetota</taxon>
        <taxon>Spirochaetia</taxon>
        <taxon>Spirochaetales</taxon>
        <taxon>Treponemataceae</taxon>
        <taxon>Treponema</taxon>
    </lineage>
</organism>
<dbReference type="HOGENOM" id="CLU_065532_0_0_12"/>
<dbReference type="EMBL" id="AGDY01000009">
    <property type="protein sequence ID" value="EMB20268.1"/>
    <property type="molecule type" value="Genomic_DNA"/>
</dbReference>
<proteinExistence type="predicted"/>
<feature type="domain" description="Endonuclease/exonuclease/phosphatase" evidence="1">
    <location>
        <begin position="64"/>
        <end position="305"/>
    </location>
</feature>
<dbReference type="Pfam" id="PF03372">
    <property type="entry name" value="Exo_endo_phos"/>
    <property type="match status" value="1"/>
</dbReference>
<dbReference type="InterPro" id="IPR036691">
    <property type="entry name" value="Endo/exonu/phosph_ase_sf"/>
</dbReference>
<dbReference type="InterPro" id="IPR005135">
    <property type="entry name" value="Endo/exonuclease/phosphatase"/>
</dbReference>